<dbReference type="EMBL" id="PJZH01000013">
    <property type="protein sequence ID" value="PLR33742.1"/>
    <property type="molecule type" value="Genomic_DNA"/>
</dbReference>
<sequence length="281" mass="32398">MLNLGGKEISCAVLSNGKRIITQTALFDVFGRPRKGEKRLGKEYPSIIGARNLLPYVDEELIEYSKPVHYYSSTSSKILKSGYDANIIPAVCEIYLSAKENNDILESQEKIVYQANVIIRALAKVGIAALVDEATGYQLERESDALQTLLRAYISEDLLQWQSRFPRKFYQEIYRLYDWDYNPTSFKHPSYIGHFTNDYIYKKMPTGVLNELRSRNPKNNSGNRLRRHHQFLSGDIGIPHLEKHITKVITIMELSKNIDEFRINFTKIFGPEKDDLQLSLI</sequence>
<evidence type="ECO:0000313" key="3">
    <source>
        <dbReference type="Proteomes" id="UP000234503"/>
    </source>
</evidence>
<reference evidence="2 3" key="1">
    <citation type="submission" date="2017-12" db="EMBL/GenBank/DDBJ databases">
        <title>Characterization of six clinical isolates of Enterochimera gen. nov., a novel genus of the Yersiniaciae family and the three species Enterochimera arupensis sp. nov., Enterochimera coloradensis sp. nov, and Enterochimera californica sp. nov.</title>
        <authorList>
            <person name="Rossi A."/>
            <person name="Fisher M."/>
        </authorList>
    </citation>
    <scope>NUCLEOTIDE SEQUENCE [LARGE SCALE GENOMIC DNA]</scope>
    <source>
        <strain evidence="3">2016-Iso4</strain>
    </source>
</reference>
<keyword evidence="3" id="KW-1185">Reference proteome</keyword>
<gene>
    <name evidence="2" type="ORF">CYR32_13325</name>
</gene>
<proteinExistence type="predicted"/>
<evidence type="ECO:0000259" key="1">
    <source>
        <dbReference type="Pfam" id="PF10546"/>
    </source>
</evidence>
<protein>
    <recommendedName>
        <fullName evidence="1">Bacteriophage Mx8 p63 C-terminal domain-containing protein</fullName>
    </recommendedName>
</protein>
<dbReference type="Proteomes" id="UP000234503">
    <property type="component" value="Unassembled WGS sequence"/>
</dbReference>
<dbReference type="Pfam" id="PF10546">
    <property type="entry name" value="P63C"/>
    <property type="match status" value="1"/>
</dbReference>
<dbReference type="OrthoDB" id="4762429at2"/>
<name>A0A2N5E0J9_9GAMM</name>
<evidence type="ECO:0000313" key="2">
    <source>
        <dbReference type="EMBL" id="PLR33742.1"/>
    </source>
</evidence>
<organism evidence="2 3">
    <name type="scientific">Chimaeribacter coloradensis</name>
    <dbReference type="NCBI Taxonomy" id="2060068"/>
    <lineage>
        <taxon>Bacteria</taxon>
        <taxon>Pseudomonadati</taxon>
        <taxon>Pseudomonadota</taxon>
        <taxon>Gammaproteobacteria</taxon>
        <taxon>Enterobacterales</taxon>
        <taxon>Yersiniaceae</taxon>
        <taxon>Chimaeribacter</taxon>
    </lineage>
</organism>
<comment type="caution">
    <text evidence="2">The sequence shown here is derived from an EMBL/GenBank/DDBJ whole genome shotgun (WGS) entry which is preliminary data.</text>
</comment>
<dbReference type="InterPro" id="IPR018874">
    <property type="entry name" value="Phage_Mx8_p63_C"/>
</dbReference>
<feature type="domain" description="Bacteriophage Mx8 p63 C-terminal" evidence="1">
    <location>
        <begin position="149"/>
        <end position="241"/>
    </location>
</feature>
<dbReference type="AlphaFoldDB" id="A0A2N5E0J9"/>
<accession>A0A2N5E0J9</accession>